<keyword evidence="2" id="KW-1185">Reference proteome</keyword>
<organism evidence="1 2">
    <name type="scientific">Zopfia rhizophila CBS 207.26</name>
    <dbReference type="NCBI Taxonomy" id="1314779"/>
    <lineage>
        <taxon>Eukaryota</taxon>
        <taxon>Fungi</taxon>
        <taxon>Dikarya</taxon>
        <taxon>Ascomycota</taxon>
        <taxon>Pezizomycotina</taxon>
        <taxon>Dothideomycetes</taxon>
        <taxon>Dothideomycetes incertae sedis</taxon>
        <taxon>Zopfiaceae</taxon>
        <taxon>Zopfia</taxon>
    </lineage>
</organism>
<name>A0A6A6EMG4_9PEZI</name>
<dbReference type="Proteomes" id="UP000800200">
    <property type="component" value="Unassembled WGS sequence"/>
</dbReference>
<reference evidence="1" key="1">
    <citation type="journal article" date="2020" name="Stud. Mycol.">
        <title>101 Dothideomycetes genomes: a test case for predicting lifestyles and emergence of pathogens.</title>
        <authorList>
            <person name="Haridas S."/>
            <person name="Albert R."/>
            <person name="Binder M."/>
            <person name="Bloem J."/>
            <person name="Labutti K."/>
            <person name="Salamov A."/>
            <person name="Andreopoulos B."/>
            <person name="Baker S."/>
            <person name="Barry K."/>
            <person name="Bills G."/>
            <person name="Bluhm B."/>
            <person name="Cannon C."/>
            <person name="Castanera R."/>
            <person name="Culley D."/>
            <person name="Daum C."/>
            <person name="Ezra D."/>
            <person name="Gonzalez J."/>
            <person name="Henrissat B."/>
            <person name="Kuo A."/>
            <person name="Liang C."/>
            <person name="Lipzen A."/>
            <person name="Lutzoni F."/>
            <person name="Magnuson J."/>
            <person name="Mondo S."/>
            <person name="Nolan M."/>
            <person name="Ohm R."/>
            <person name="Pangilinan J."/>
            <person name="Park H.-J."/>
            <person name="Ramirez L."/>
            <person name="Alfaro M."/>
            <person name="Sun H."/>
            <person name="Tritt A."/>
            <person name="Yoshinaga Y."/>
            <person name="Zwiers L.-H."/>
            <person name="Turgeon B."/>
            <person name="Goodwin S."/>
            <person name="Spatafora J."/>
            <person name="Crous P."/>
            <person name="Grigoriev I."/>
        </authorList>
    </citation>
    <scope>NUCLEOTIDE SEQUENCE</scope>
    <source>
        <strain evidence="1">CBS 207.26</strain>
    </source>
</reference>
<protein>
    <submittedName>
        <fullName evidence="1">Uncharacterized protein</fullName>
    </submittedName>
</protein>
<dbReference type="AlphaFoldDB" id="A0A6A6EMG4"/>
<evidence type="ECO:0000313" key="1">
    <source>
        <dbReference type="EMBL" id="KAF2192345.1"/>
    </source>
</evidence>
<accession>A0A6A6EMG4</accession>
<gene>
    <name evidence="1" type="ORF">K469DRAFT_653757</name>
</gene>
<proteinExistence type="predicted"/>
<dbReference type="OrthoDB" id="4158189at2759"/>
<dbReference type="EMBL" id="ML994615">
    <property type="protein sequence ID" value="KAF2192345.1"/>
    <property type="molecule type" value="Genomic_DNA"/>
</dbReference>
<sequence>MCNGFSARTSQGGSIAVLRPTQEAQVLDQASSNEEWQLVFSNNSDGQSQLGTQIEFRGWKGRSRALRTGSWVVIHRDGDLSASTLLPLPDRIPPKPLFSFSIQNYASSVIHLPQTLDLGVGETGIIGRRVSVMTGSKKVPKTLAEGIIGWN</sequence>
<evidence type="ECO:0000313" key="2">
    <source>
        <dbReference type="Proteomes" id="UP000800200"/>
    </source>
</evidence>